<sequence>MMSVSTYTRTFIKRRWSLLTRSPNLMSVMTMLLMLVNPTRMWARSRLLLVQSLLLSPWMLQEKPVYLKIVRNYILYVIRLRIQLAQDRSESRYSFTLFSSNGARKRH</sequence>
<reference evidence="1 2" key="1">
    <citation type="journal article" date="2023" name="Life. Sci Alliance">
        <title>Evolutionary insights into 3D genome organization and epigenetic landscape of Vigna mungo.</title>
        <authorList>
            <person name="Junaid A."/>
            <person name="Singh B."/>
            <person name="Bhatia S."/>
        </authorList>
    </citation>
    <scope>NUCLEOTIDE SEQUENCE [LARGE SCALE GENOMIC DNA]</scope>
    <source>
        <strain evidence="1">Urdbean</strain>
    </source>
</reference>
<dbReference type="EMBL" id="CP144691">
    <property type="protein sequence ID" value="WVY93476.1"/>
    <property type="molecule type" value="Genomic_DNA"/>
</dbReference>
<keyword evidence="2" id="KW-1185">Reference proteome</keyword>
<gene>
    <name evidence="1" type="ORF">V8G54_032564</name>
</gene>
<proteinExistence type="predicted"/>
<dbReference type="Proteomes" id="UP001374535">
    <property type="component" value="Chromosome 10"/>
</dbReference>
<evidence type="ECO:0000313" key="2">
    <source>
        <dbReference type="Proteomes" id="UP001374535"/>
    </source>
</evidence>
<name>A0AAQ3RGT4_VIGMU</name>
<organism evidence="1 2">
    <name type="scientific">Vigna mungo</name>
    <name type="common">Black gram</name>
    <name type="synonym">Phaseolus mungo</name>
    <dbReference type="NCBI Taxonomy" id="3915"/>
    <lineage>
        <taxon>Eukaryota</taxon>
        <taxon>Viridiplantae</taxon>
        <taxon>Streptophyta</taxon>
        <taxon>Embryophyta</taxon>
        <taxon>Tracheophyta</taxon>
        <taxon>Spermatophyta</taxon>
        <taxon>Magnoliopsida</taxon>
        <taxon>eudicotyledons</taxon>
        <taxon>Gunneridae</taxon>
        <taxon>Pentapetalae</taxon>
        <taxon>rosids</taxon>
        <taxon>fabids</taxon>
        <taxon>Fabales</taxon>
        <taxon>Fabaceae</taxon>
        <taxon>Papilionoideae</taxon>
        <taxon>50 kb inversion clade</taxon>
        <taxon>NPAAA clade</taxon>
        <taxon>indigoferoid/millettioid clade</taxon>
        <taxon>Phaseoleae</taxon>
        <taxon>Vigna</taxon>
    </lineage>
</organism>
<dbReference type="AlphaFoldDB" id="A0AAQ3RGT4"/>
<evidence type="ECO:0000313" key="1">
    <source>
        <dbReference type="EMBL" id="WVY93476.1"/>
    </source>
</evidence>
<accession>A0AAQ3RGT4</accession>
<protein>
    <submittedName>
        <fullName evidence="1">Uncharacterized protein</fullName>
    </submittedName>
</protein>